<feature type="domain" description="DUF2231" evidence="2">
    <location>
        <begin position="49"/>
        <end position="170"/>
    </location>
</feature>
<feature type="transmembrane region" description="Helical" evidence="1">
    <location>
        <begin position="147"/>
        <end position="167"/>
    </location>
</feature>
<keyword evidence="1" id="KW-1133">Transmembrane helix</keyword>
<dbReference type="AlphaFoldDB" id="A0A838XHF9"/>
<evidence type="ECO:0000313" key="3">
    <source>
        <dbReference type="EMBL" id="MBA4609287.1"/>
    </source>
</evidence>
<feature type="transmembrane region" description="Helical" evidence="1">
    <location>
        <begin position="114"/>
        <end position="135"/>
    </location>
</feature>
<evidence type="ECO:0000259" key="2">
    <source>
        <dbReference type="Pfam" id="PF09990"/>
    </source>
</evidence>
<name>A0A838XHF9_9ACTN</name>
<keyword evidence="1" id="KW-0812">Transmembrane</keyword>
<dbReference type="InterPro" id="IPR019251">
    <property type="entry name" value="DUF2231_TM"/>
</dbReference>
<accession>A0A838XHF9</accession>
<dbReference type="Pfam" id="PF09990">
    <property type="entry name" value="DUF2231"/>
    <property type="match status" value="1"/>
</dbReference>
<evidence type="ECO:0000256" key="1">
    <source>
        <dbReference type="SAM" id="Phobius"/>
    </source>
</evidence>
<gene>
    <name evidence="3" type="ORF">H1W00_12425</name>
</gene>
<organism evidence="3 4">
    <name type="scientific">Aeromicrobium phoceense</name>
    <dbReference type="NCBI Taxonomy" id="2754045"/>
    <lineage>
        <taxon>Bacteria</taxon>
        <taxon>Bacillati</taxon>
        <taxon>Actinomycetota</taxon>
        <taxon>Actinomycetes</taxon>
        <taxon>Propionibacteriales</taxon>
        <taxon>Nocardioidaceae</taxon>
        <taxon>Aeromicrobium</taxon>
    </lineage>
</organism>
<dbReference type="EMBL" id="JACEOG010000001">
    <property type="protein sequence ID" value="MBA4609287.1"/>
    <property type="molecule type" value="Genomic_DNA"/>
</dbReference>
<evidence type="ECO:0000313" key="4">
    <source>
        <dbReference type="Proteomes" id="UP000550354"/>
    </source>
</evidence>
<protein>
    <submittedName>
        <fullName evidence="3">(2Fe-2S)-binding protein</fullName>
    </submittedName>
</protein>
<proteinExistence type="predicted"/>
<keyword evidence="4" id="KW-1185">Reference proteome</keyword>
<keyword evidence="1" id="KW-0472">Membrane</keyword>
<feature type="transmembrane region" description="Helical" evidence="1">
    <location>
        <begin position="84"/>
        <end position="102"/>
    </location>
</feature>
<reference evidence="3 4" key="1">
    <citation type="submission" date="2020-07" db="EMBL/GenBank/DDBJ databases">
        <title>Draft genome and description of Aeromicrobium phoceense strain Marseille-Q0843 isolated from healthy skin swab.</title>
        <authorList>
            <person name="Boxberger M."/>
            <person name="La Scola B."/>
        </authorList>
    </citation>
    <scope>NUCLEOTIDE SEQUENCE [LARGE SCALE GENOMIC DNA]</scope>
    <source>
        <strain evidence="3 4">Marseille-Q0843</strain>
    </source>
</reference>
<sequence>MSSGSMVQGVVRAVGESPVAEWVADAQQTVYRPLLEWARRSPLHSGVLGHSVHPVLTDVTLGCWLSASILDVAGGSKAHDSARLLVASGLAAAIPTAVAGAADWTELSGAERRIGAVHAAGTDIATVLFFGSFVARMRGNRVTGSKFAIAGNLVMVGAGLLGGHLALTKGTANRTVAGGAAPSA</sequence>
<comment type="caution">
    <text evidence="3">The sequence shown here is derived from an EMBL/GenBank/DDBJ whole genome shotgun (WGS) entry which is preliminary data.</text>
</comment>
<dbReference type="Proteomes" id="UP000550354">
    <property type="component" value="Unassembled WGS sequence"/>
</dbReference>
<dbReference type="RefSeq" id="WP_181755977.1">
    <property type="nucleotide sequence ID" value="NZ_JACEOG010000001.1"/>
</dbReference>